<comment type="subcellular location">
    <subcellularLocation>
        <location evidence="2">Cell membrane</location>
        <topology evidence="2">Multi-pass membrane protein</topology>
    </subcellularLocation>
</comment>
<evidence type="ECO:0000256" key="4">
    <source>
        <dbReference type="ARBA" id="ARBA00022475"/>
    </source>
</evidence>
<reference evidence="14 16" key="2">
    <citation type="submission" date="2017-12" db="EMBL/GenBank/DDBJ databases">
        <title>Comparative Functional Genomics of Dry Heat Resistant strains isolated from the Viking Spacecraft.</title>
        <authorList>
            <person name="Seuylemezian A."/>
            <person name="Cooper K."/>
            <person name="Vaishampayan P."/>
        </authorList>
    </citation>
    <scope>NUCLEOTIDE SEQUENCE [LARGE SCALE GENOMIC DNA]</scope>
    <source>
        <strain evidence="14 16">ATCC 29669</strain>
    </source>
</reference>
<sequence>MMKKGALNDSLPYFYSQMPVYAGVVKDFSMSLKRIFIRGELNFQLILRPPVRNEHIEMAKFHELLVQETMLTQEAERKRIARELHDHIGQSVYSIYLGLEGIKAFVENEKYEKHLARMTNVMEKTLNEIKDLSKSLRPEIVSRLGIRDTLTEAVREWRTLYNIEFY</sequence>
<dbReference type="GO" id="GO:0046983">
    <property type="term" value="F:protein dimerization activity"/>
    <property type="evidence" value="ECO:0007669"/>
    <property type="project" value="InterPro"/>
</dbReference>
<evidence type="ECO:0000256" key="8">
    <source>
        <dbReference type="ARBA" id="ARBA00022989"/>
    </source>
</evidence>
<keyword evidence="11" id="KW-0175">Coiled coil</keyword>
<evidence type="ECO:0000256" key="2">
    <source>
        <dbReference type="ARBA" id="ARBA00004651"/>
    </source>
</evidence>
<keyword evidence="4" id="KW-1003">Cell membrane</keyword>
<evidence type="ECO:0000256" key="11">
    <source>
        <dbReference type="SAM" id="Coils"/>
    </source>
</evidence>
<dbReference type="Proteomes" id="UP000235114">
    <property type="component" value="Unassembled WGS sequence"/>
</dbReference>
<evidence type="ECO:0000256" key="3">
    <source>
        <dbReference type="ARBA" id="ARBA00012438"/>
    </source>
</evidence>
<keyword evidence="5" id="KW-0808">Transferase</keyword>
<evidence type="ECO:0000313" key="14">
    <source>
        <dbReference type="EMBL" id="PLR97879.1"/>
    </source>
</evidence>
<dbReference type="InterPro" id="IPR050482">
    <property type="entry name" value="Sensor_HK_TwoCompSys"/>
</dbReference>
<dbReference type="OrthoDB" id="9760839at2"/>
<keyword evidence="9" id="KW-0902">Two-component regulatory system</keyword>
<evidence type="ECO:0000313" key="16">
    <source>
        <dbReference type="Proteomes" id="UP000235114"/>
    </source>
</evidence>
<dbReference type="PANTHER" id="PTHR24421:SF37">
    <property type="entry name" value="SENSOR HISTIDINE KINASE NARS"/>
    <property type="match status" value="1"/>
</dbReference>
<keyword evidence="10" id="KW-0472">Membrane</keyword>
<feature type="coiled-coil region" evidence="11">
    <location>
        <begin position="108"/>
        <end position="135"/>
    </location>
</feature>
<dbReference type="AlphaFoldDB" id="A0A2N5GL22"/>
<dbReference type="PANTHER" id="PTHR24421">
    <property type="entry name" value="NITRATE/NITRITE SENSOR PROTEIN NARX-RELATED"/>
    <property type="match status" value="1"/>
</dbReference>
<keyword evidence="8" id="KW-1133">Transmembrane helix</keyword>
<accession>A0A2N5GL22</accession>
<evidence type="ECO:0000256" key="6">
    <source>
        <dbReference type="ARBA" id="ARBA00022692"/>
    </source>
</evidence>
<keyword evidence="6" id="KW-0812">Transmembrane</keyword>
<evidence type="ECO:0000256" key="9">
    <source>
        <dbReference type="ARBA" id="ARBA00023012"/>
    </source>
</evidence>
<evidence type="ECO:0000259" key="12">
    <source>
        <dbReference type="Pfam" id="PF07730"/>
    </source>
</evidence>
<dbReference type="GO" id="GO:0005886">
    <property type="term" value="C:plasma membrane"/>
    <property type="evidence" value="ECO:0007669"/>
    <property type="project" value="UniProtKB-SubCell"/>
</dbReference>
<keyword evidence="7" id="KW-0418">Kinase</keyword>
<dbReference type="EC" id="2.7.13.3" evidence="3"/>
<evidence type="ECO:0000256" key="5">
    <source>
        <dbReference type="ARBA" id="ARBA00022679"/>
    </source>
</evidence>
<dbReference type="Pfam" id="PF07730">
    <property type="entry name" value="HisKA_3"/>
    <property type="match status" value="1"/>
</dbReference>
<proteinExistence type="predicted"/>
<gene>
    <name evidence="13" type="ORF">CU635_13730</name>
    <name evidence="14" type="ORF">CVD25_08610</name>
</gene>
<comment type="catalytic activity">
    <reaction evidence="1">
        <text>ATP + protein L-histidine = ADP + protein N-phospho-L-histidine.</text>
        <dbReference type="EC" id="2.7.13.3"/>
    </reaction>
</comment>
<evidence type="ECO:0000256" key="10">
    <source>
        <dbReference type="ARBA" id="ARBA00023136"/>
    </source>
</evidence>
<dbReference type="GO" id="GO:0000155">
    <property type="term" value="F:phosphorelay sensor kinase activity"/>
    <property type="evidence" value="ECO:0007669"/>
    <property type="project" value="InterPro"/>
</dbReference>
<dbReference type="InterPro" id="IPR011712">
    <property type="entry name" value="Sig_transdc_His_kin_sub3_dim/P"/>
</dbReference>
<dbReference type="EMBL" id="PGVA01000028">
    <property type="protein sequence ID" value="PLR82215.1"/>
    <property type="molecule type" value="Genomic_DNA"/>
</dbReference>
<protein>
    <recommendedName>
        <fullName evidence="3">histidine kinase</fullName>
        <ecNumber evidence="3">2.7.13.3</ecNumber>
    </recommendedName>
</protein>
<evidence type="ECO:0000256" key="1">
    <source>
        <dbReference type="ARBA" id="ARBA00000085"/>
    </source>
</evidence>
<name>A0A2N5GL22_9BACI</name>
<evidence type="ECO:0000313" key="13">
    <source>
        <dbReference type="EMBL" id="PLR82215.1"/>
    </source>
</evidence>
<comment type="caution">
    <text evidence="13">The sequence shown here is derived from an EMBL/GenBank/DDBJ whole genome shotgun (WGS) entry which is preliminary data.</text>
</comment>
<dbReference type="Proteomes" id="UP000234951">
    <property type="component" value="Unassembled WGS sequence"/>
</dbReference>
<evidence type="ECO:0000313" key="15">
    <source>
        <dbReference type="Proteomes" id="UP000234951"/>
    </source>
</evidence>
<dbReference type="Gene3D" id="1.20.5.1930">
    <property type="match status" value="1"/>
</dbReference>
<evidence type="ECO:0000256" key="7">
    <source>
        <dbReference type="ARBA" id="ARBA00022777"/>
    </source>
</evidence>
<keyword evidence="16" id="KW-1185">Reference proteome</keyword>
<organism evidence="13 15">
    <name type="scientific">Bacillus canaveralius</name>
    <dbReference type="NCBI Taxonomy" id="1403243"/>
    <lineage>
        <taxon>Bacteria</taxon>
        <taxon>Bacillati</taxon>
        <taxon>Bacillota</taxon>
        <taxon>Bacilli</taxon>
        <taxon>Bacillales</taxon>
        <taxon>Bacillaceae</taxon>
        <taxon>Bacillus</taxon>
    </lineage>
</organism>
<reference evidence="13 15" key="1">
    <citation type="submission" date="2017-11" db="EMBL/GenBank/DDBJ databases">
        <title>Comparitive Functional Genomics of Dry Heat Resistant strains isolated from the Viking Spacecraft.</title>
        <authorList>
            <person name="Seuylemezian A."/>
            <person name="Cooper K."/>
            <person name="Vaishampayan P."/>
        </authorList>
    </citation>
    <scope>NUCLEOTIDE SEQUENCE [LARGE SCALE GENOMIC DNA]</scope>
    <source>
        <strain evidence="13 15">M4.6</strain>
    </source>
</reference>
<dbReference type="RefSeq" id="WP_101577931.1">
    <property type="nucleotide sequence ID" value="NZ_PGVA01000028.1"/>
</dbReference>
<dbReference type="EMBL" id="PGVD01000025">
    <property type="protein sequence ID" value="PLR97879.1"/>
    <property type="molecule type" value="Genomic_DNA"/>
</dbReference>
<feature type="domain" description="Signal transduction histidine kinase subgroup 3 dimerisation and phosphoacceptor" evidence="12">
    <location>
        <begin position="76"/>
        <end position="139"/>
    </location>
</feature>